<evidence type="ECO:0000313" key="6">
    <source>
        <dbReference type="EMBL" id="MFD2724774.1"/>
    </source>
</evidence>
<comment type="function">
    <text evidence="2 5">Catalyzes the epimerization of the C3' and C5'positions of dTDP-6-deoxy-D-xylo-4-hexulose, forming dTDP-6-deoxy-L-lyxo-4-hexulose.</text>
</comment>
<dbReference type="InterPro" id="IPR011051">
    <property type="entry name" value="RmlC_Cupin_sf"/>
</dbReference>
<dbReference type="InterPro" id="IPR000888">
    <property type="entry name" value="RmlC-like"/>
</dbReference>
<dbReference type="SUPFAM" id="SSF51182">
    <property type="entry name" value="RmlC-like cupins"/>
    <property type="match status" value="1"/>
</dbReference>
<dbReference type="Proteomes" id="UP001597476">
    <property type="component" value="Unassembled WGS sequence"/>
</dbReference>
<evidence type="ECO:0000256" key="4">
    <source>
        <dbReference type="ARBA" id="ARBA00019595"/>
    </source>
</evidence>
<proteinExistence type="inferred from homology"/>
<comment type="caution">
    <text evidence="6">The sequence shown here is derived from an EMBL/GenBank/DDBJ whole genome shotgun (WGS) entry which is preliminary data.</text>
</comment>
<reference evidence="7" key="1">
    <citation type="journal article" date="2019" name="Int. J. Syst. Evol. Microbiol.">
        <title>The Global Catalogue of Microorganisms (GCM) 10K type strain sequencing project: providing services to taxonomists for standard genome sequencing and annotation.</title>
        <authorList>
            <consortium name="The Broad Institute Genomics Platform"/>
            <consortium name="The Broad Institute Genome Sequencing Center for Infectious Disease"/>
            <person name="Wu L."/>
            <person name="Ma J."/>
        </authorList>
    </citation>
    <scope>NUCLEOTIDE SEQUENCE [LARGE SCALE GENOMIC DNA]</scope>
    <source>
        <strain evidence="7">KCTC 42398</strain>
    </source>
</reference>
<dbReference type="GO" id="GO:0008830">
    <property type="term" value="F:dTDP-4-dehydrorhamnose 3,5-epimerase activity"/>
    <property type="evidence" value="ECO:0007669"/>
    <property type="project" value="UniProtKB-EC"/>
</dbReference>
<keyword evidence="5 6" id="KW-0413">Isomerase</keyword>
<dbReference type="EC" id="5.1.3.13" evidence="3 5"/>
<dbReference type="PANTHER" id="PTHR21047">
    <property type="entry name" value="DTDP-6-DEOXY-D-GLUCOSE-3,5 EPIMERASE"/>
    <property type="match status" value="1"/>
</dbReference>
<evidence type="ECO:0000256" key="5">
    <source>
        <dbReference type="RuleBase" id="RU364069"/>
    </source>
</evidence>
<dbReference type="Pfam" id="PF00908">
    <property type="entry name" value="dTDP_sugar_isom"/>
    <property type="match status" value="1"/>
</dbReference>
<evidence type="ECO:0000256" key="3">
    <source>
        <dbReference type="ARBA" id="ARBA00012098"/>
    </source>
</evidence>
<comment type="similarity">
    <text evidence="5">Belongs to the dTDP-4-dehydrorhamnose 3,5-epimerase family.</text>
</comment>
<evidence type="ECO:0000313" key="7">
    <source>
        <dbReference type="Proteomes" id="UP001597476"/>
    </source>
</evidence>
<comment type="pathway">
    <text evidence="5">Carbohydrate biosynthesis; dTDP-L-rhamnose biosynthesis.</text>
</comment>
<evidence type="ECO:0000256" key="2">
    <source>
        <dbReference type="ARBA" id="ARBA00001997"/>
    </source>
</evidence>
<dbReference type="InterPro" id="IPR014710">
    <property type="entry name" value="RmlC-like_jellyroll"/>
</dbReference>
<dbReference type="EMBL" id="JBHULY010000005">
    <property type="protein sequence ID" value="MFD2724774.1"/>
    <property type="molecule type" value="Genomic_DNA"/>
</dbReference>
<dbReference type="CDD" id="cd00438">
    <property type="entry name" value="cupin_RmlC"/>
    <property type="match status" value="1"/>
</dbReference>
<comment type="catalytic activity">
    <reaction evidence="1 5">
        <text>dTDP-4-dehydro-6-deoxy-alpha-D-glucose = dTDP-4-dehydro-beta-L-rhamnose</text>
        <dbReference type="Rhea" id="RHEA:16969"/>
        <dbReference type="ChEBI" id="CHEBI:57649"/>
        <dbReference type="ChEBI" id="CHEBI:62830"/>
        <dbReference type="EC" id="5.1.3.13"/>
    </reaction>
</comment>
<keyword evidence="7" id="KW-1185">Reference proteome</keyword>
<dbReference type="RefSeq" id="WP_380288142.1">
    <property type="nucleotide sequence ID" value="NZ_JBHULY010000005.1"/>
</dbReference>
<organism evidence="6 7">
    <name type="scientific">Hyunsoonleella rubra</name>
    <dbReference type="NCBI Taxonomy" id="1737062"/>
    <lineage>
        <taxon>Bacteria</taxon>
        <taxon>Pseudomonadati</taxon>
        <taxon>Bacteroidota</taxon>
        <taxon>Flavobacteriia</taxon>
        <taxon>Flavobacteriales</taxon>
        <taxon>Flavobacteriaceae</taxon>
    </lineage>
</organism>
<sequence length="183" mass="20942">MRIETTGLEGCFVMAPHVFKDNRGSFFESYNEASFKEKTGISTKFVQDNQSISSKGTLRGLHFQKGEHAQAKLVRVIRGKVLDVCVDIRKESPTFGQHVSIILDDFENKQMYVPRGFAHGFLVLEDNTIFSYKCDNYYNKASESGIIFNDPTLNIDWQYPFDKLLLSEKDAILPTFQSLIDEH</sequence>
<accession>A0ABW5T693</accession>
<name>A0ABW5T693_9FLAO</name>
<dbReference type="Gene3D" id="2.60.120.10">
    <property type="entry name" value="Jelly Rolls"/>
    <property type="match status" value="1"/>
</dbReference>
<evidence type="ECO:0000256" key="1">
    <source>
        <dbReference type="ARBA" id="ARBA00001298"/>
    </source>
</evidence>
<dbReference type="PANTHER" id="PTHR21047:SF2">
    <property type="entry name" value="THYMIDINE DIPHOSPHO-4-KETO-RHAMNOSE 3,5-EPIMERASE"/>
    <property type="match status" value="1"/>
</dbReference>
<gene>
    <name evidence="6" type="primary">rfbC</name>
    <name evidence="6" type="ORF">ACFSR8_01000</name>
</gene>
<dbReference type="NCBIfam" id="TIGR01221">
    <property type="entry name" value="rmlC"/>
    <property type="match status" value="1"/>
</dbReference>
<comment type="subunit">
    <text evidence="5">Homodimer.</text>
</comment>
<protein>
    <recommendedName>
        <fullName evidence="4 5">dTDP-4-dehydrorhamnose 3,5-epimerase</fullName>
        <ecNumber evidence="3 5">5.1.3.13</ecNumber>
    </recommendedName>
    <alternativeName>
        <fullName evidence="5">Thymidine diphospho-4-keto-rhamnose 3,5-epimerase</fullName>
    </alternativeName>
</protein>